<sequence>MLSAMNFSIAWGDDPRYWQWISIPESRFEKVAELLQVCWFDVRGKTNTRVLSPKTHYSAYMVFKKADQCYGFKDEAIEAVVGMVGQEASRRYICFDEAIDGEFQRGERGMRPLVKPEEREDGWMEIELGEFFNEGGLMNSEEIEMGALETKRLNGKYGLIIQGIEIRPAKIR</sequence>
<dbReference type="Gramene" id="scaffold_500163.1">
    <property type="protein sequence ID" value="scaffold_500163.1"/>
    <property type="gene ID" value="scaffold_500163.1"/>
</dbReference>
<accession>D7LQ18</accession>
<dbReference type="InterPro" id="IPR025886">
    <property type="entry name" value="PP2-like"/>
</dbReference>
<dbReference type="HOGENOM" id="CLU_050973_3_0_1"/>
<dbReference type="PANTHER" id="PTHR32278:SF119">
    <property type="entry name" value="F-BOX PROTEIN PP2-B10-RELATED"/>
    <property type="match status" value="1"/>
</dbReference>
<name>D7LQ18_ARALL</name>
<organism evidence="2">
    <name type="scientific">Arabidopsis lyrata subsp. lyrata</name>
    <name type="common">Lyre-leaved rock-cress</name>
    <dbReference type="NCBI Taxonomy" id="81972"/>
    <lineage>
        <taxon>Eukaryota</taxon>
        <taxon>Viridiplantae</taxon>
        <taxon>Streptophyta</taxon>
        <taxon>Embryophyta</taxon>
        <taxon>Tracheophyta</taxon>
        <taxon>Spermatophyta</taxon>
        <taxon>Magnoliopsida</taxon>
        <taxon>eudicotyledons</taxon>
        <taxon>Gunneridae</taxon>
        <taxon>Pentapetalae</taxon>
        <taxon>rosids</taxon>
        <taxon>malvids</taxon>
        <taxon>Brassicales</taxon>
        <taxon>Brassicaceae</taxon>
        <taxon>Camelineae</taxon>
        <taxon>Arabidopsis</taxon>
    </lineage>
</organism>
<evidence type="ECO:0000313" key="1">
    <source>
        <dbReference type="EMBL" id="EFH53069.1"/>
    </source>
</evidence>
<dbReference type="STRING" id="81972.D7LQ18"/>
<protein>
    <submittedName>
        <fullName evidence="1">Uncharacterized protein</fullName>
    </submittedName>
</protein>
<gene>
    <name evidence="1" type="ORF">ARALYDRAFT_904459</name>
</gene>
<dbReference type="eggNOG" id="ENOG502QRA4">
    <property type="taxonomic scope" value="Eukaryota"/>
</dbReference>
<keyword evidence="2" id="KW-1185">Reference proteome</keyword>
<dbReference type="Pfam" id="PF14299">
    <property type="entry name" value="PP2"/>
    <property type="match status" value="1"/>
</dbReference>
<proteinExistence type="predicted"/>
<reference evidence="2" key="1">
    <citation type="journal article" date="2011" name="Nat. Genet.">
        <title>The Arabidopsis lyrata genome sequence and the basis of rapid genome size change.</title>
        <authorList>
            <person name="Hu T.T."/>
            <person name="Pattyn P."/>
            <person name="Bakker E.G."/>
            <person name="Cao J."/>
            <person name="Cheng J.-F."/>
            <person name="Clark R.M."/>
            <person name="Fahlgren N."/>
            <person name="Fawcett J.A."/>
            <person name="Grimwood J."/>
            <person name="Gundlach H."/>
            <person name="Haberer G."/>
            <person name="Hollister J.D."/>
            <person name="Ossowski S."/>
            <person name="Ottilar R.P."/>
            <person name="Salamov A.A."/>
            <person name="Schneeberger K."/>
            <person name="Spannagl M."/>
            <person name="Wang X."/>
            <person name="Yang L."/>
            <person name="Nasrallah M.E."/>
            <person name="Bergelson J."/>
            <person name="Carrington J.C."/>
            <person name="Gaut B.S."/>
            <person name="Schmutz J."/>
            <person name="Mayer K.F.X."/>
            <person name="Van de Peer Y."/>
            <person name="Grigoriev I.V."/>
            <person name="Nordborg M."/>
            <person name="Weigel D."/>
            <person name="Guo Y.-L."/>
        </authorList>
    </citation>
    <scope>NUCLEOTIDE SEQUENCE [LARGE SCALE GENOMIC DNA]</scope>
    <source>
        <strain evidence="2">cv. MN47</strain>
    </source>
</reference>
<dbReference type="Proteomes" id="UP000008694">
    <property type="component" value="Unassembled WGS sequence"/>
</dbReference>
<dbReference type="EMBL" id="GL348717">
    <property type="protein sequence ID" value="EFH53069.1"/>
    <property type="molecule type" value="Genomic_DNA"/>
</dbReference>
<dbReference type="AlphaFoldDB" id="D7LQ18"/>
<dbReference type="PANTHER" id="PTHR32278">
    <property type="entry name" value="F-BOX DOMAIN-CONTAINING PROTEIN"/>
    <property type="match status" value="1"/>
</dbReference>
<evidence type="ECO:0000313" key="2">
    <source>
        <dbReference type="Proteomes" id="UP000008694"/>
    </source>
</evidence>